<dbReference type="Gene3D" id="1.10.287.470">
    <property type="entry name" value="Helix hairpin bin"/>
    <property type="match status" value="1"/>
</dbReference>
<feature type="coiled-coil region" evidence="2">
    <location>
        <begin position="122"/>
        <end position="149"/>
    </location>
</feature>
<evidence type="ECO:0000313" key="6">
    <source>
        <dbReference type="Proteomes" id="UP000292781"/>
    </source>
</evidence>
<protein>
    <submittedName>
        <fullName evidence="5">Efflux RND transporter periplasmic adaptor subunit</fullName>
    </submittedName>
</protein>
<gene>
    <name evidence="5" type="ORF">EYW49_02680</name>
</gene>
<dbReference type="GO" id="GO:1990281">
    <property type="term" value="C:efflux pump complex"/>
    <property type="evidence" value="ECO:0007669"/>
    <property type="project" value="TreeGrafter"/>
</dbReference>
<proteinExistence type="inferred from homology"/>
<dbReference type="NCBIfam" id="TIGR01730">
    <property type="entry name" value="RND_mfp"/>
    <property type="match status" value="1"/>
</dbReference>
<dbReference type="Gene3D" id="2.40.50.100">
    <property type="match status" value="1"/>
</dbReference>
<keyword evidence="3" id="KW-0732">Signal</keyword>
<dbReference type="Gene3D" id="2.40.30.170">
    <property type="match status" value="1"/>
</dbReference>
<reference evidence="5 6" key="1">
    <citation type="submission" date="2019-02" db="EMBL/GenBank/DDBJ databases">
        <title>Siculibacillus lacustris gen. nov., sp. nov., a new rosette-forming bacterium isolated from a freshwater crater lake (Lake St. Ana, Romania).</title>
        <authorList>
            <person name="Felfoldi T."/>
            <person name="Marton Z."/>
            <person name="Szabo A."/>
            <person name="Mentes A."/>
            <person name="Boka K."/>
            <person name="Marialigeti K."/>
            <person name="Mathe I."/>
            <person name="Koncz M."/>
            <person name="Schumann P."/>
            <person name="Toth E."/>
        </authorList>
    </citation>
    <scope>NUCLEOTIDE SEQUENCE [LARGE SCALE GENOMIC DNA]</scope>
    <source>
        <strain evidence="5 6">SA-279</strain>
    </source>
</reference>
<dbReference type="Proteomes" id="UP000292781">
    <property type="component" value="Unassembled WGS sequence"/>
</dbReference>
<dbReference type="OrthoDB" id="7914255at2"/>
<organism evidence="5 6">
    <name type="scientific">Siculibacillus lacustris</name>
    <dbReference type="NCBI Taxonomy" id="1549641"/>
    <lineage>
        <taxon>Bacteria</taxon>
        <taxon>Pseudomonadati</taxon>
        <taxon>Pseudomonadota</taxon>
        <taxon>Alphaproteobacteria</taxon>
        <taxon>Hyphomicrobiales</taxon>
        <taxon>Ancalomicrobiaceae</taxon>
        <taxon>Siculibacillus</taxon>
    </lineage>
</organism>
<dbReference type="PANTHER" id="PTHR30469">
    <property type="entry name" value="MULTIDRUG RESISTANCE PROTEIN MDTA"/>
    <property type="match status" value="1"/>
</dbReference>
<dbReference type="SUPFAM" id="SSF111369">
    <property type="entry name" value="HlyD-like secretion proteins"/>
    <property type="match status" value="1"/>
</dbReference>
<evidence type="ECO:0000256" key="1">
    <source>
        <dbReference type="ARBA" id="ARBA00009477"/>
    </source>
</evidence>
<feature type="domain" description="Multidrug resistance protein MdtA-like barrel-sandwich hybrid" evidence="4">
    <location>
        <begin position="45"/>
        <end position="179"/>
    </location>
</feature>
<keyword evidence="6" id="KW-1185">Reference proteome</keyword>
<accession>A0A4Q9VWF7</accession>
<dbReference type="PANTHER" id="PTHR30469:SF15">
    <property type="entry name" value="HLYD FAMILY OF SECRETION PROTEINS"/>
    <property type="match status" value="1"/>
</dbReference>
<comment type="caution">
    <text evidence="5">The sequence shown here is derived from an EMBL/GenBank/DDBJ whole genome shotgun (WGS) entry which is preliminary data.</text>
</comment>
<keyword evidence="2" id="KW-0175">Coiled coil</keyword>
<dbReference type="InterPro" id="IPR006143">
    <property type="entry name" value="RND_pump_MFP"/>
</dbReference>
<feature type="chain" id="PRO_5020295296" evidence="3">
    <location>
        <begin position="20"/>
        <end position="317"/>
    </location>
</feature>
<dbReference type="Gene3D" id="2.40.420.20">
    <property type="match status" value="1"/>
</dbReference>
<evidence type="ECO:0000256" key="3">
    <source>
        <dbReference type="SAM" id="SignalP"/>
    </source>
</evidence>
<evidence type="ECO:0000256" key="2">
    <source>
        <dbReference type="SAM" id="Coils"/>
    </source>
</evidence>
<dbReference type="GO" id="GO:0015562">
    <property type="term" value="F:efflux transmembrane transporter activity"/>
    <property type="evidence" value="ECO:0007669"/>
    <property type="project" value="TreeGrafter"/>
</dbReference>
<sequence>MRSLFPILALLIATTPAVAGEFVVHAQRIDDRKVVIATVEPVHQVLARARIGGTVIRLDVKEGDRVEAGAAVAVVADQKIALQISALDARILSAQAQRDQARINLTRGSELQKTGAVATAAVDQARTNLDVAERTLTALKADRDVLTQQAVEGTVAAPTSGRVLTVAVTEGAVTMPGETIATLAEDQYILRLALPERHAAILRAGDGVDIAPRGGTTVATRGRVRTVYPEIRGGRVIADVEVAGLGDYFVGERTRVYVRTGERSALFVPPAALISRAGIDLLRLKSGAEIVVQTGELRAEGLEILSGLSDGDVVVAP</sequence>
<evidence type="ECO:0000259" key="4">
    <source>
        <dbReference type="Pfam" id="PF25917"/>
    </source>
</evidence>
<dbReference type="RefSeq" id="WP_131305754.1">
    <property type="nucleotide sequence ID" value="NZ_SJFN01000003.1"/>
</dbReference>
<dbReference type="Pfam" id="PF25917">
    <property type="entry name" value="BSH_RND"/>
    <property type="match status" value="1"/>
</dbReference>
<feature type="signal peptide" evidence="3">
    <location>
        <begin position="1"/>
        <end position="19"/>
    </location>
</feature>
<dbReference type="EMBL" id="SJFN01000003">
    <property type="protein sequence ID" value="TBW40652.1"/>
    <property type="molecule type" value="Genomic_DNA"/>
</dbReference>
<comment type="similarity">
    <text evidence="1">Belongs to the membrane fusion protein (MFP) (TC 8.A.1) family.</text>
</comment>
<name>A0A4Q9VWF7_9HYPH</name>
<dbReference type="InterPro" id="IPR058625">
    <property type="entry name" value="MdtA-like_BSH"/>
</dbReference>
<evidence type="ECO:0000313" key="5">
    <source>
        <dbReference type="EMBL" id="TBW40652.1"/>
    </source>
</evidence>
<dbReference type="AlphaFoldDB" id="A0A4Q9VWF7"/>